<dbReference type="AlphaFoldDB" id="T1XAD2"/>
<dbReference type="EMBL" id="CP003911">
    <property type="protein sequence ID" value="AGU49508.1"/>
    <property type="molecule type" value="Genomic_DNA"/>
</dbReference>
<sequence length="332" mass="36707">MACGKEEGTWPRFSLARATAARCVWCGPMSSPFSLPASWMRTLAGAVLLAAAAHAPGASPDSAPASAAAQALRATHQRMGPKLAQSGFGRPIQLDSMETPNGLQGDIYAVVDHPLPEISAALKEPSRWCELLMLHVNNRRCRMGTTLQGGEMLTLFVVRRYDKPVEQAFQLPFAYRLASATPEHLSIEMNATNGPLGTSNYRVTFEAVALDGRRSFLHFGYSYDHNMMVRMATQAYLATFGRNKVGFTVVGRDADGQPEYIRGPRGLVERNAMRYFLTLDAYLSSEAGASAERRERSWFAAAEQYPRQLHEIELDTYLAIKREDRQRDGAGR</sequence>
<accession>T1XAD2</accession>
<dbReference type="HOGENOM" id="CLU_920923_0_0_4"/>
<protein>
    <submittedName>
        <fullName evidence="1">Uncharacterized protein</fullName>
    </submittedName>
</protein>
<name>T1XAD2_VARPD</name>
<dbReference type="PATRIC" id="fig|1246301.3.peg.2437"/>
<dbReference type="Proteomes" id="UP000016223">
    <property type="component" value="Chromosome 1"/>
</dbReference>
<proteinExistence type="predicted"/>
<evidence type="ECO:0000313" key="2">
    <source>
        <dbReference type="Proteomes" id="UP000016223"/>
    </source>
</evidence>
<gene>
    <name evidence="1" type="ORF">VAPA_1c24060</name>
</gene>
<reference evidence="1 2" key="1">
    <citation type="submission" date="2012-10" db="EMBL/GenBank/DDBJ databases">
        <title>Genome sequence of Variovorax paradoxus B4.</title>
        <authorList>
            <person name="Schuldes J."/>
            <person name="Brandt U."/>
            <person name="Hiessl S."/>
            <person name="Wuebbeler J.H."/>
            <person name="Thuermer A."/>
            <person name="Steinbuechel A."/>
            <person name="Daniel R."/>
        </authorList>
    </citation>
    <scope>NUCLEOTIDE SEQUENCE [LARGE SCALE GENOMIC DNA]</scope>
    <source>
        <strain evidence="1 2">B4</strain>
    </source>
</reference>
<organism evidence="1 2">
    <name type="scientific">Variovorax paradoxus B4</name>
    <dbReference type="NCBI Taxonomy" id="1246301"/>
    <lineage>
        <taxon>Bacteria</taxon>
        <taxon>Pseudomonadati</taxon>
        <taxon>Pseudomonadota</taxon>
        <taxon>Betaproteobacteria</taxon>
        <taxon>Burkholderiales</taxon>
        <taxon>Comamonadaceae</taxon>
        <taxon>Variovorax</taxon>
    </lineage>
</organism>
<dbReference type="KEGG" id="vpd:VAPA_1c24060"/>
<evidence type="ECO:0000313" key="1">
    <source>
        <dbReference type="EMBL" id="AGU49508.1"/>
    </source>
</evidence>